<dbReference type="GO" id="GO:0000785">
    <property type="term" value="C:chromatin"/>
    <property type="evidence" value="ECO:0007669"/>
    <property type="project" value="TreeGrafter"/>
</dbReference>
<evidence type="ECO:0000313" key="5">
    <source>
        <dbReference type="EMBL" id="RDX40357.1"/>
    </source>
</evidence>
<dbReference type="GO" id="GO:0000118">
    <property type="term" value="C:histone deacetylase complex"/>
    <property type="evidence" value="ECO:0007669"/>
    <property type="project" value="TreeGrafter"/>
</dbReference>
<sequence>AQFTDLWASGVPMIVSGVDRRLQGSWHPNDFIREYGSLKVSPVNCVTDKLVEGTWKVATFFRCLENGSKDTVMKLKDWPPSKSFRTTFSDLFDGFCRSIPLPCQDIARVDGKLNLAAHFPKNGNAPDLGPKMYIATGSKDHGDTFGTTKLHLDVTDAINLLPWCADRKGAAAVWHIFAAESAPKLREFLLEYDADPSAPDPIHSQRFYLSDPMISELSTKKGVRPWIIYQRYGDAVFIPAGCAHQVRNLQSAIKVACDFVSLQNIDRTLGLLQEQRKHRLYNQGPEDVLQLHVLLWYAWIS</sequence>
<dbReference type="GO" id="GO:0032454">
    <property type="term" value="F:histone H3K9 demethylase activity"/>
    <property type="evidence" value="ECO:0007669"/>
    <property type="project" value="InterPro"/>
</dbReference>
<dbReference type="GO" id="GO:0006357">
    <property type="term" value="P:regulation of transcription by RNA polymerase II"/>
    <property type="evidence" value="ECO:0007669"/>
    <property type="project" value="TreeGrafter"/>
</dbReference>
<name>A0A371CJB6_9APHY</name>
<proteinExistence type="predicted"/>
<dbReference type="GO" id="GO:0046872">
    <property type="term" value="F:metal ion binding"/>
    <property type="evidence" value="ECO:0007669"/>
    <property type="project" value="UniProtKB-KW"/>
</dbReference>
<keyword evidence="2" id="KW-0479">Metal-binding</keyword>
<dbReference type="PANTHER" id="PTHR12549:SF38">
    <property type="entry name" value="JMJC DOMAIN-CONTAINING HISTONE DEMETHYLASE 2, ISOFORM A"/>
    <property type="match status" value="1"/>
</dbReference>
<dbReference type="Pfam" id="PF02373">
    <property type="entry name" value="JmjC"/>
    <property type="match status" value="1"/>
</dbReference>
<dbReference type="AlphaFoldDB" id="A0A371CJB6"/>
<reference evidence="5 6" key="1">
    <citation type="journal article" date="2018" name="Biotechnol. Biofuels">
        <title>Integrative visual omics of the white-rot fungus Polyporus brumalis exposes the biotechnological potential of its oxidative enzymes for delignifying raw plant biomass.</title>
        <authorList>
            <person name="Miyauchi S."/>
            <person name="Rancon A."/>
            <person name="Drula E."/>
            <person name="Hage H."/>
            <person name="Chaduli D."/>
            <person name="Favel A."/>
            <person name="Grisel S."/>
            <person name="Henrissat B."/>
            <person name="Herpoel-Gimbert I."/>
            <person name="Ruiz-Duenas F.J."/>
            <person name="Chevret D."/>
            <person name="Hainaut M."/>
            <person name="Lin J."/>
            <person name="Wang M."/>
            <person name="Pangilinan J."/>
            <person name="Lipzen A."/>
            <person name="Lesage-Meessen L."/>
            <person name="Navarro D."/>
            <person name="Riley R."/>
            <person name="Grigoriev I.V."/>
            <person name="Zhou S."/>
            <person name="Raouche S."/>
            <person name="Rosso M.N."/>
        </authorList>
    </citation>
    <scope>NUCLEOTIDE SEQUENCE [LARGE SCALE GENOMIC DNA]</scope>
    <source>
        <strain evidence="5 6">BRFM 1820</strain>
    </source>
</reference>
<evidence type="ECO:0000256" key="3">
    <source>
        <dbReference type="ARBA" id="ARBA00023242"/>
    </source>
</evidence>
<dbReference type="OrthoDB" id="1667110at2759"/>
<comment type="subcellular location">
    <subcellularLocation>
        <location evidence="1">Nucleus</location>
    </subcellularLocation>
</comment>
<dbReference type="Proteomes" id="UP000256964">
    <property type="component" value="Unassembled WGS sequence"/>
</dbReference>
<organism evidence="5 6">
    <name type="scientific">Lentinus brumalis</name>
    <dbReference type="NCBI Taxonomy" id="2498619"/>
    <lineage>
        <taxon>Eukaryota</taxon>
        <taxon>Fungi</taxon>
        <taxon>Dikarya</taxon>
        <taxon>Basidiomycota</taxon>
        <taxon>Agaricomycotina</taxon>
        <taxon>Agaricomycetes</taxon>
        <taxon>Polyporales</taxon>
        <taxon>Polyporaceae</taxon>
        <taxon>Lentinus</taxon>
    </lineage>
</organism>
<evidence type="ECO:0000259" key="4">
    <source>
        <dbReference type="PROSITE" id="PS51184"/>
    </source>
</evidence>
<dbReference type="SUPFAM" id="SSF51197">
    <property type="entry name" value="Clavaminate synthase-like"/>
    <property type="match status" value="1"/>
</dbReference>
<feature type="non-terminal residue" evidence="5">
    <location>
        <position position="1"/>
    </location>
</feature>
<feature type="domain" description="JmjC" evidence="4">
    <location>
        <begin position="108"/>
        <end position="276"/>
    </location>
</feature>
<feature type="non-terminal residue" evidence="5">
    <location>
        <position position="301"/>
    </location>
</feature>
<evidence type="ECO:0000256" key="1">
    <source>
        <dbReference type="ARBA" id="ARBA00004123"/>
    </source>
</evidence>
<dbReference type="EMBL" id="KZ857561">
    <property type="protein sequence ID" value="RDX40357.1"/>
    <property type="molecule type" value="Genomic_DNA"/>
</dbReference>
<accession>A0A371CJB6</accession>
<dbReference type="PROSITE" id="PS51184">
    <property type="entry name" value="JMJC"/>
    <property type="match status" value="1"/>
</dbReference>
<dbReference type="SMART" id="SM00558">
    <property type="entry name" value="JmjC"/>
    <property type="match status" value="1"/>
</dbReference>
<dbReference type="InterPro" id="IPR045109">
    <property type="entry name" value="LSDs-like"/>
</dbReference>
<evidence type="ECO:0000313" key="6">
    <source>
        <dbReference type="Proteomes" id="UP000256964"/>
    </source>
</evidence>
<dbReference type="GO" id="GO:0031490">
    <property type="term" value="F:chromatin DNA binding"/>
    <property type="evidence" value="ECO:0007669"/>
    <property type="project" value="TreeGrafter"/>
</dbReference>
<gene>
    <name evidence="5" type="ORF">OH76DRAFT_1334227</name>
</gene>
<dbReference type="Gene3D" id="2.60.120.650">
    <property type="entry name" value="Cupin"/>
    <property type="match status" value="1"/>
</dbReference>
<keyword evidence="6" id="KW-1185">Reference proteome</keyword>
<keyword evidence="3" id="KW-0539">Nucleus</keyword>
<protein>
    <recommendedName>
        <fullName evidence="4">JmjC domain-containing protein</fullName>
    </recommendedName>
</protein>
<dbReference type="InterPro" id="IPR003347">
    <property type="entry name" value="JmjC_dom"/>
</dbReference>
<dbReference type="STRING" id="139420.A0A371CJB6"/>
<dbReference type="GO" id="GO:0003712">
    <property type="term" value="F:transcription coregulator activity"/>
    <property type="evidence" value="ECO:0007669"/>
    <property type="project" value="TreeGrafter"/>
</dbReference>
<evidence type="ECO:0000256" key="2">
    <source>
        <dbReference type="ARBA" id="ARBA00022723"/>
    </source>
</evidence>
<dbReference type="PANTHER" id="PTHR12549">
    <property type="entry name" value="JMJC DOMAIN-CONTAINING HISTONE DEMETHYLATION PROTEIN"/>
    <property type="match status" value="1"/>
</dbReference>